<organism evidence="2 3">
    <name type="scientific">Marinigracilibium pacificum</name>
    <dbReference type="NCBI Taxonomy" id="2729599"/>
    <lineage>
        <taxon>Bacteria</taxon>
        <taxon>Pseudomonadati</taxon>
        <taxon>Bacteroidota</taxon>
        <taxon>Cytophagia</taxon>
        <taxon>Cytophagales</taxon>
        <taxon>Flammeovirgaceae</taxon>
        <taxon>Marinigracilibium</taxon>
    </lineage>
</organism>
<comment type="caution">
    <text evidence="2">The sequence shown here is derived from an EMBL/GenBank/DDBJ whole genome shotgun (WGS) entry which is preliminary data.</text>
</comment>
<dbReference type="InterPro" id="IPR045584">
    <property type="entry name" value="Pilin-like"/>
</dbReference>
<keyword evidence="3" id="KW-1185">Reference proteome</keyword>
<keyword evidence="1" id="KW-0472">Membrane</keyword>
<dbReference type="AlphaFoldDB" id="A0A848J5Y6"/>
<keyword evidence="1" id="KW-1133">Transmembrane helix</keyword>
<dbReference type="SUPFAM" id="SSF54523">
    <property type="entry name" value="Pili subunits"/>
    <property type="match status" value="1"/>
</dbReference>
<proteinExistence type="predicted"/>
<dbReference type="Proteomes" id="UP000559010">
    <property type="component" value="Unassembled WGS sequence"/>
</dbReference>
<dbReference type="Gene3D" id="3.30.700.10">
    <property type="entry name" value="Glycoprotein, Type 4 Pilin"/>
    <property type="match status" value="1"/>
</dbReference>
<name>A0A848J5Y6_9BACT</name>
<dbReference type="RefSeq" id="WP_169683528.1">
    <property type="nucleotide sequence ID" value="NZ_JABBNU010000010.1"/>
</dbReference>
<dbReference type="EMBL" id="JABBNU010000010">
    <property type="protein sequence ID" value="NMM49930.1"/>
    <property type="molecule type" value="Genomic_DNA"/>
</dbReference>
<keyword evidence="1" id="KW-0812">Transmembrane</keyword>
<evidence type="ECO:0000313" key="2">
    <source>
        <dbReference type="EMBL" id="NMM49930.1"/>
    </source>
</evidence>
<feature type="transmembrane region" description="Helical" evidence="1">
    <location>
        <begin position="77"/>
        <end position="97"/>
    </location>
</feature>
<evidence type="ECO:0000256" key="1">
    <source>
        <dbReference type="SAM" id="Phobius"/>
    </source>
</evidence>
<feature type="transmembrane region" description="Helical" evidence="1">
    <location>
        <begin position="27"/>
        <end position="56"/>
    </location>
</feature>
<gene>
    <name evidence="2" type="ORF">HH304_16100</name>
</gene>
<sequence>MKYILPFLLSLVIPGLGQIIVKKVLKGIFMVALLALAFLLLEGFYLYVTAGVILIWSLVDLFFIIKNRDGNAAALKGIGFTFILLFLIIPVFFVIGYSTISSGLGISENVYFNEKNTINEMDEITGGLERYYSRNNSYPEDYIKFASAKPVRKNWITDYWGNEYKYILIEKDKYQIISSGEDMKFDTDDDIIKGNF</sequence>
<accession>A0A848J5Y6</accession>
<protein>
    <recommendedName>
        <fullName evidence="4">Type II secretion system protein GspG C-terminal domain-containing protein</fullName>
    </recommendedName>
</protein>
<evidence type="ECO:0008006" key="4">
    <source>
        <dbReference type="Google" id="ProtNLM"/>
    </source>
</evidence>
<evidence type="ECO:0000313" key="3">
    <source>
        <dbReference type="Proteomes" id="UP000559010"/>
    </source>
</evidence>
<reference evidence="2 3" key="1">
    <citation type="submission" date="2020-04" db="EMBL/GenBank/DDBJ databases">
        <title>Flammeovirgaceae bacterium KN852 isolated from deep sea.</title>
        <authorList>
            <person name="Zhang D.-C."/>
        </authorList>
    </citation>
    <scope>NUCLEOTIDE SEQUENCE [LARGE SCALE GENOMIC DNA]</scope>
    <source>
        <strain evidence="2 3">KN852</strain>
    </source>
</reference>